<organism evidence="2 3">
    <name type="scientific">Rhodopirellula islandica</name>
    <dbReference type="NCBI Taxonomy" id="595434"/>
    <lineage>
        <taxon>Bacteria</taxon>
        <taxon>Pseudomonadati</taxon>
        <taxon>Planctomycetota</taxon>
        <taxon>Planctomycetia</taxon>
        <taxon>Pirellulales</taxon>
        <taxon>Pirellulaceae</taxon>
        <taxon>Rhodopirellula</taxon>
    </lineage>
</organism>
<comment type="caution">
    <text evidence="2">The sequence shown here is derived from an EMBL/GenBank/DDBJ whole genome shotgun (WGS) entry which is preliminary data.</text>
</comment>
<dbReference type="EMBL" id="LECT01000038">
    <property type="protein sequence ID" value="KLU03278.1"/>
    <property type="molecule type" value="Genomic_DNA"/>
</dbReference>
<evidence type="ECO:0000313" key="3">
    <source>
        <dbReference type="Proteomes" id="UP000036367"/>
    </source>
</evidence>
<feature type="region of interest" description="Disordered" evidence="1">
    <location>
        <begin position="46"/>
        <end position="66"/>
    </location>
</feature>
<dbReference type="Proteomes" id="UP000036367">
    <property type="component" value="Unassembled WGS sequence"/>
</dbReference>
<name>A0A0J1B9R8_RHOIS</name>
<dbReference type="STRING" id="595434.RISK_004590"/>
<sequence>MAFLGKPDVRFRQKSLAPVDLEVMPFLVPYCQASLKVQSRNKIGIRNQSVNGDGLSTQSSTTFQRM</sequence>
<dbReference type="AlphaFoldDB" id="A0A0J1B9R8"/>
<evidence type="ECO:0000313" key="2">
    <source>
        <dbReference type="EMBL" id="KLU03278.1"/>
    </source>
</evidence>
<protein>
    <submittedName>
        <fullName evidence="2">Uncharacterized protein</fullName>
    </submittedName>
</protein>
<evidence type="ECO:0000256" key="1">
    <source>
        <dbReference type="SAM" id="MobiDB-lite"/>
    </source>
</evidence>
<accession>A0A0J1B9R8</accession>
<dbReference type="PATRIC" id="fig|595434.4.peg.4361"/>
<keyword evidence="3" id="KW-1185">Reference proteome</keyword>
<reference evidence="2" key="1">
    <citation type="submission" date="2015-05" db="EMBL/GenBank/DDBJ databases">
        <title>Permanent draft genome of Rhodopirellula islandicus K833.</title>
        <authorList>
            <person name="Kizina J."/>
            <person name="Richter M."/>
            <person name="Glockner F.O."/>
            <person name="Harder J."/>
        </authorList>
    </citation>
    <scope>NUCLEOTIDE SEQUENCE [LARGE SCALE GENOMIC DNA]</scope>
    <source>
        <strain evidence="2">K833</strain>
    </source>
</reference>
<gene>
    <name evidence="2" type="ORF">RISK_004590</name>
</gene>
<proteinExistence type="predicted"/>